<dbReference type="Gene3D" id="1.10.443.10">
    <property type="entry name" value="Intergrase catalytic core"/>
    <property type="match status" value="1"/>
</dbReference>
<dbReference type="PROSITE" id="PS51900">
    <property type="entry name" value="CB"/>
    <property type="match status" value="1"/>
</dbReference>
<evidence type="ECO:0000256" key="2">
    <source>
        <dbReference type="ARBA" id="ARBA00023125"/>
    </source>
</evidence>
<evidence type="ECO:0000259" key="7">
    <source>
        <dbReference type="PROSITE" id="PS51900"/>
    </source>
</evidence>
<dbReference type="InterPro" id="IPR010998">
    <property type="entry name" value="Integrase_recombinase_N"/>
</dbReference>
<evidence type="ECO:0000256" key="5">
    <source>
        <dbReference type="SAM" id="MobiDB-lite"/>
    </source>
</evidence>
<dbReference type="PANTHER" id="PTHR30349">
    <property type="entry name" value="PHAGE INTEGRASE-RELATED"/>
    <property type="match status" value="1"/>
</dbReference>
<protein>
    <submittedName>
        <fullName evidence="8">Site-specific recombinase XerD</fullName>
    </submittedName>
</protein>
<sequence length="546" mass="59653">MIVGFVSKTPAGTYRANWRDSANRQKAKTFRTKKEANAFLAEVEGAINRGTYVDPHAGRMRFGEFVTRWLAGRSVEARTAERTDSMLRAHLLPQWADWPLAKIDYLAVQEWVTNLGRTLAPSTTAKHLGMLSMIMQTAIRARLIAVNPCEGVRVPHNRAREARAGTISREAFFGRLLPAVPADHRGIVCAAAGAGLRWGECAGLPWEAVDLDRGLLHVAQVAVETHGGIVLRAYPKTRAGVRAVPMPPFLVDELRRQRGAGSPDGRALVFADRDGGPQRRSNFRRRVWLPSLVRAGLLGRVAQVAPGRWLAVWPDRGGREQRAEFATETAAVTHAATSAVGGLRFHDLRHSYITWLVTDGVPVNVVRRVVGHEKASTTLDRYTHTPEDYADRVRLTFADDSLTFRLSPRPADLGDALSSGPEGARERDDPRRGDAVSSCRPLPAGGTPRRRAGSERHRSTFRVDPHRCSCCLLAASLPDASLTSSAHRTPARPRVAARSESRLSQRPSAHSCPAPLRSTPLSAAVHSLSRHTRSIASLDGGCGRLG</sequence>
<evidence type="ECO:0000313" key="8">
    <source>
        <dbReference type="EMBL" id="SCG63370.1"/>
    </source>
</evidence>
<keyword evidence="2 4" id="KW-0238">DNA-binding</keyword>
<feature type="domain" description="Tyr recombinase" evidence="6">
    <location>
        <begin position="162"/>
        <end position="395"/>
    </location>
</feature>
<name>A0A1C5IYH3_9ACTN</name>
<accession>A0A1C5IYH3</accession>
<dbReference type="PANTHER" id="PTHR30349:SF64">
    <property type="entry name" value="PROPHAGE INTEGRASE INTD-RELATED"/>
    <property type="match status" value="1"/>
</dbReference>
<feature type="compositionally biased region" description="Basic and acidic residues" evidence="5">
    <location>
        <begin position="423"/>
        <end position="434"/>
    </location>
</feature>
<dbReference type="InterPro" id="IPR002104">
    <property type="entry name" value="Integrase_catalytic"/>
</dbReference>
<dbReference type="InterPro" id="IPR011010">
    <property type="entry name" value="DNA_brk_join_enz"/>
</dbReference>
<organism evidence="8 9">
    <name type="scientific">Micromonospora coxensis</name>
    <dbReference type="NCBI Taxonomy" id="356852"/>
    <lineage>
        <taxon>Bacteria</taxon>
        <taxon>Bacillati</taxon>
        <taxon>Actinomycetota</taxon>
        <taxon>Actinomycetes</taxon>
        <taxon>Micromonosporales</taxon>
        <taxon>Micromonosporaceae</taxon>
        <taxon>Micromonospora</taxon>
    </lineage>
</organism>
<evidence type="ECO:0000259" key="6">
    <source>
        <dbReference type="PROSITE" id="PS51898"/>
    </source>
</evidence>
<dbReference type="InterPro" id="IPR050090">
    <property type="entry name" value="Tyrosine_recombinase_XerCD"/>
</dbReference>
<dbReference type="PROSITE" id="PS51898">
    <property type="entry name" value="TYR_RECOMBINASE"/>
    <property type="match status" value="1"/>
</dbReference>
<dbReference type="AlphaFoldDB" id="A0A1C5IYH3"/>
<dbReference type="GO" id="GO:0015074">
    <property type="term" value="P:DNA integration"/>
    <property type="evidence" value="ECO:0007669"/>
    <property type="project" value="InterPro"/>
</dbReference>
<evidence type="ECO:0000313" key="9">
    <source>
        <dbReference type="Proteomes" id="UP000198215"/>
    </source>
</evidence>
<dbReference type="Proteomes" id="UP000198215">
    <property type="component" value="Chromosome I"/>
</dbReference>
<dbReference type="Gene3D" id="1.10.150.130">
    <property type="match status" value="1"/>
</dbReference>
<comment type="similarity">
    <text evidence="1">Belongs to the 'phage' integrase family.</text>
</comment>
<evidence type="ECO:0000256" key="4">
    <source>
        <dbReference type="PROSITE-ProRule" id="PRU01248"/>
    </source>
</evidence>
<reference evidence="9" key="1">
    <citation type="submission" date="2016-06" db="EMBL/GenBank/DDBJ databases">
        <authorList>
            <person name="Varghese N."/>
            <person name="Submissions Spin"/>
        </authorList>
    </citation>
    <scope>NUCLEOTIDE SEQUENCE [LARGE SCALE GENOMIC DNA]</scope>
    <source>
        <strain evidence="9">DSM 45161</strain>
    </source>
</reference>
<evidence type="ECO:0000256" key="3">
    <source>
        <dbReference type="ARBA" id="ARBA00023172"/>
    </source>
</evidence>
<dbReference type="Pfam" id="PF00589">
    <property type="entry name" value="Phage_integrase"/>
    <property type="match status" value="1"/>
</dbReference>
<evidence type="ECO:0000256" key="1">
    <source>
        <dbReference type="ARBA" id="ARBA00008857"/>
    </source>
</evidence>
<keyword evidence="9" id="KW-1185">Reference proteome</keyword>
<proteinExistence type="inferred from homology"/>
<dbReference type="InterPro" id="IPR013762">
    <property type="entry name" value="Integrase-like_cat_sf"/>
</dbReference>
<feature type="region of interest" description="Disordered" evidence="5">
    <location>
        <begin position="409"/>
        <end position="459"/>
    </location>
</feature>
<dbReference type="GO" id="GO:0006310">
    <property type="term" value="P:DNA recombination"/>
    <property type="evidence" value="ECO:0007669"/>
    <property type="project" value="UniProtKB-KW"/>
</dbReference>
<feature type="region of interest" description="Disordered" evidence="5">
    <location>
        <begin position="482"/>
        <end position="518"/>
    </location>
</feature>
<dbReference type="SUPFAM" id="SSF56349">
    <property type="entry name" value="DNA breaking-rejoining enzymes"/>
    <property type="match status" value="1"/>
</dbReference>
<dbReference type="EMBL" id="LT607753">
    <property type="protein sequence ID" value="SCG63370.1"/>
    <property type="molecule type" value="Genomic_DNA"/>
</dbReference>
<dbReference type="GO" id="GO:0003677">
    <property type="term" value="F:DNA binding"/>
    <property type="evidence" value="ECO:0007669"/>
    <property type="project" value="UniProtKB-UniRule"/>
</dbReference>
<keyword evidence="3" id="KW-0233">DNA recombination</keyword>
<gene>
    <name evidence="8" type="ORF">GA0070614_3636</name>
</gene>
<dbReference type="InterPro" id="IPR044068">
    <property type="entry name" value="CB"/>
</dbReference>
<feature type="domain" description="Core-binding (CB)" evidence="7">
    <location>
        <begin position="60"/>
        <end position="139"/>
    </location>
</feature>